<dbReference type="InterPro" id="IPR015421">
    <property type="entry name" value="PyrdxlP-dep_Trfase_major"/>
</dbReference>
<dbReference type="Gene3D" id="3.90.1150.10">
    <property type="entry name" value="Aspartate Aminotransferase, domain 1"/>
    <property type="match status" value="1"/>
</dbReference>
<dbReference type="PANTHER" id="PTHR13693:SF77">
    <property type="entry name" value="8-AMINO-7-OXONONANOATE SYNTHASE"/>
    <property type="match status" value="1"/>
</dbReference>
<dbReference type="Gene3D" id="3.40.640.10">
    <property type="entry name" value="Type I PLP-dependent aspartate aminotransferase-like (Major domain)"/>
    <property type="match status" value="1"/>
</dbReference>
<proteinExistence type="inferred from homology"/>
<organism evidence="6">
    <name type="scientific">Blastobotrys adeninivorans</name>
    <name type="common">Yeast</name>
    <name type="synonym">Arxula adeninivorans</name>
    <dbReference type="NCBI Taxonomy" id="409370"/>
    <lineage>
        <taxon>Eukaryota</taxon>
        <taxon>Fungi</taxon>
        <taxon>Dikarya</taxon>
        <taxon>Ascomycota</taxon>
        <taxon>Saccharomycotina</taxon>
        <taxon>Dipodascomycetes</taxon>
        <taxon>Dipodascales</taxon>
        <taxon>Trichomonascaceae</taxon>
        <taxon>Blastobotrys</taxon>
    </lineage>
</organism>
<dbReference type="GO" id="GO:0016740">
    <property type="term" value="F:transferase activity"/>
    <property type="evidence" value="ECO:0007669"/>
    <property type="project" value="UniProtKB-KW"/>
</dbReference>
<reference evidence="6" key="1">
    <citation type="submission" date="2014-02" db="EMBL/GenBank/DDBJ databases">
        <authorList>
            <person name="Genoscope - CEA"/>
        </authorList>
    </citation>
    <scope>NUCLEOTIDE SEQUENCE</scope>
    <source>
        <strain evidence="6">LS3</strain>
    </source>
</reference>
<dbReference type="SUPFAM" id="SSF53383">
    <property type="entry name" value="PLP-dependent transferases"/>
    <property type="match status" value="1"/>
</dbReference>
<name>A0A060TA85_BLAAD</name>
<dbReference type="PhylomeDB" id="A0A060TA85"/>
<dbReference type="AlphaFoldDB" id="A0A060TA85"/>
<keyword evidence="3" id="KW-0808">Transferase</keyword>
<evidence type="ECO:0000256" key="2">
    <source>
        <dbReference type="ARBA" id="ARBA00010008"/>
    </source>
</evidence>
<protein>
    <submittedName>
        <fullName evidence="6">ARAD1C43538p</fullName>
    </submittedName>
</protein>
<comment type="similarity">
    <text evidence="2">Belongs to the class-II pyridoxal-phosphate-dependent aminotransferase family. BioF subfamily.</text>
</comment>
<gene>
    <name evidence="6" type="ORF">GNLVRS02_ARAD1C43538g</name>
</gene>
<dbReference type="InterPro" id="IPR015424">
    <property type="entry name" value="PyrdxlP-dep_Trfase"/>
</dbReference>
<reference evidence="6" key="2">
    <citation type="submission" date="2014-06" db="EMBL/GenBank/DDBJ databases">
        <title>The complete genome of Blastobotrys (Arxula) adeninivorans LS3 - a yeast of biotechnological interest.</title>
        <authorList>
            <person name="Kunze G."/>
            <person name="Gaillardin C."/>
            <person name="Czernicka M."/>
            <person name="Durrens P."/>
            <person name="Martin T."/>
            <person name="Boer E."/>
            <person name="Gabaldon T."/>
            <person name="Cruz J."/>
            <person name="Talla E."/>
            <person name="Marck C."/>
            <person name="Goffeau A."/>
            <person name="Barbe V."/>
            <person name="Baret P."/>
            <person name="Baronian K."/>
            <person name="Beier S."/>
            <person name="Bleykasten C."/>
            <person name="Bode R."/>
            <person name="Casaregola S."/>
            <person name="Despons L."/>
            <person name="Fairhead C."/>
            <person name="Giersberg M."/>
            <person name="Gierski P."/>
            <person name="Hahnel U."/>
            <person name="Hartmann A."/>
            <person name="Jankowska D."/>
            <person name="Jubin C."/>
            <person name="Jung P."/>
            <person name="Lafontaine I."/>
            <person name="Leh-Louis V."/>
            <person name="Lemaire M."/>
            <person name="Marcet-Houben M."/>
            <person name="Mascher M."/>
            <person name="Morel G."/>
            <person name="Richard G.-F."/>
            <person name="Riechen J."/>
            <person name="Sacerdot C."/>
            <person name="Sarkar A."/>
            <person name="Savel G."/>
            <person name="Schacherer J."/>
            <person name="Sherman D."/>
            <person name="Straub M.-L."/>
            <person name="Stein N."/>
            <person name="Thierry A."/>
            <person name="Trautwein-Schult A."/>
            <person name="Westhof E."/>
            <person name="Worch S."/>
            <person name="Dujon B."/>
            <person name="Souciet J.-L."/>
            <person name="Wincker P."/>
            <person name="Scholz U."/>
            <person name="Neuveglise N."/>
        </authorList>
    </citation>
    <scope>NUCLEOTIDE SEQUENCE</scope>
    <source>
        <strain evidence="6">LS3</strain>
    </source>
</reference>
<dbReference type="Pfam" id="PF00155">
    <property type="entry name" value="Aminotran_1_2"/>
    <property type="match status" value="1"/>
</dbReference>
<evidence type="ECO:0000256" key="3">
    <source>
        <dbReference type="ARBA" id="ARBA00022679"/>
    </source>
</evidence>
<keyword evidence="4" id="KW-0663">Pyridoxal phosphate</keyword>
<dbReference type="GO" id="GO:0030170">
    <property type="term" value="F:pyridoxal phosphate binding"/>
    <property type="evidence" value="ECO:0007669"/>
    <property type="project" value="InterPro"/>
</dbReference>
<dbReference type="EMBL" id="HG937693">
    <property type="protein sequence ID" value="CDP35792.1"/>
    <property type="molecule type" value="Genomic_DNA"/>
</dbReference>
<dbReference type="InterPro" id="IPR015422">
    <property type="entry name" value="PyrdxlP-dep_Trfase_small"/>
</dbReference>
<evidence type="ECO:0000259" key="5">
    <source>
        <dbReference type="Pfam" id="PF00155"/>
    </source>
</evidence>
<evidence type="ECO:0000256" key="4">
    <source>
        <dbReference type="ARBA" id="ARBA00022898"/>
    </source>
</evidence>
<sequence length="386" mass="43483">MTELEREFKNILTARREKSRLRSLDIASNTLVDFSSNDYLSLSTNATFKSMILTELEKLPIGSGGSRLLDGNNSYVEDLESTISSFHKSQSALLFSSGFDANVSIFTSIPQPGDYVFFDEYIHASVHDGMKLGRTKYRYPFKHNNVESLASQLQTFYRGTGHIFIALESVYSMDGDLAPLKEIVELSKRVFPMKIYIIVDEAHATGVIGDGRGLVAQLGLENDIFIRVHTFGKALSSNGAVVLCSSLTREYLINYSRPLIFSTAMSFVMLSTIKCAYQFLNTEEFYESHRRLMSLTNFFGRESHSSGLNKKFQLIGGHSSIFALLTSKPRKLSRELRNRGFLVRPIVFPTVPKGAERIRICLHALNTEEQLRNIIQCLLEYSSANL</sequence>
<dbReference type="InterPro" id="IPR050087">
    <property type="entry name" value="AON_synthase_class-II"/>
</dbReference>
<dbReference type="GO" id="GO:0009102">
    <property type="term" value="P:biotin biosynthetic process"/>
    <property type="evidence" value="ECO:0007669"/>
    <property type="project" value="TreeGrafter"/>
</dbReference>
<dbReference type="InterPro" id="IPR004839">
    <property type="entry name" value="Aminotransferase_I/II_large"/>
</dbReference>
<feature type="domain" description="Aminotransferase class I/classII large" evidence="5">
    <location>
        <begin position="31"/>
        <end position="376"/>
    </location>
</feature>
<dbReference type="PANTHER" id="PTHR13693">
    <property type="entry name" value="CLASS II AMINOTRANSFERASE/8-AMINO-7-OXONONANOATE SYNTHASE"/>
    <property type="match status" value="1"/>
</dbReference>
<comment type="cofactor">
    <cofactor evidence="1">
        <name>pyridoxal 5'-phosphate</name>
        <dbReference type="ChEBI" id="CHEBI:597326"/>
    </cofactor>
</comment>
<evidence type="ECO:0000256" key="1">
    <source>
        <dbReference type="ARBA" id="ARBA00001933"/>
    </source>
</evidence>
<accession>A0A060TA85</accession>
<evidence type="ECO:0000313" key="6">
    <source>
        <dbReference type="EMBL" id="CDP35792.1"/>
    </source>
</evidence>